<dbReference type="OrthoDB" id="5398238at2"/>
<feature type="domain" description="T2SS protein K first SAM-like" evidence="10">
    <location>
        <begin position="111"/>
        <end position="213"/>
    </location>
</feature>
<comment type="subcellular location">
    <subcellularLocation>
        <location evidence="1">Cell inner membrane</location>
    </subcellularLocation>
</comment>
<keyword evidence="6" id="KW-0812">Transmembrane</keyword>
<dbReference type="Gene3D" id="1.10.40.60">
    <property type="entry name" value="EpsJ-like"/>
    <property type="match status" value="1"/>
</dbReference>
<evidence type="ECO:0000256" key="9">
    <source>
        <dbReference type="ARBA" id="ARBA00023136"/>
    </source>
</evidence>
<reference evidence="11 12" key="1">
    <citation type="submission" date="2017-04" db="EMBL/GenBank/DDBJ databases">
        <authorList>
            <person name="Afonso C.L."/>
            <person name="Miller P.J."/>
            <person name="Scott M.A."/>
            <person name="Spackman E."/>
            <person name="Goraichik I."/>
            <person name="Dimitrov K.M."/>
            <person name="Suarez D.L."/>
            <person name="Swayne D.E."/>
        </authorList>
    </citation>
    <scope>NUCLEOTIDE SEQUENCE [LARGE SCALE GENOMIC DNA]</scope>
    <source>
        <strain evidence="11 12">DSM 3385</strain>
    </source>
</reference>
<comment type="similarity">
    <text evidence="2">Belongs to the GSP K family.</text>
</comment>
<dbReference type="PIRSF" id="PIRSF002786">
    <property type="entry name" value="XcpX"/>
    <property type="match status" value="1"/>
</dbReference>
<dbReference type="EMBL" id="FWXY01000002">
    <property type="protein sequence ID" value="SMC47184.1"/>
    <property type="molecule type" value="Genomic_DNA"/>
</dbReference>
<dbReference type="PANTHER" id="PTHR38831:SF2">
    <property type="entry name" value="TYPE II SECRETION SYSTEM PROTEIN K"/>
    <property type="match status" value="1"/>
</dbReference>
<evidence type="ECO:0000256" key="2">
    <source>
        <dbReference type="ARBA" id="ARBA00007246"/>
    </source>
</evidence>
<dbReference type="Pfam" id="PF21687">
    <property type="entry name" value="T2SSK_1st"/>
    <property type="match status" value="1"/>
</dbReference>
<dbReference type="GO" id="GO:0009306">
    <property type="term" value="P:protein secretion"/>
    <property type="evidence" value="ECO:0007669"/>
    <property type="project" value="InterPro"/>
</dbReference>
<organism evidence="11 12">
    <name type="scientific">Desulfocicer vacuolatum DSM 3385</name>
    <dbReference type="NCBI Taxonomy" id="1121400"/>
    <lineage>
        <taxon>Bacteria</taxon>
        <taxon>Pseudomonadati</taxon>
        <taxon>Thermodesulfobacteriota</taxon>
        <taxon>Desulfobacteria</taxon>
        <taxon>Desulfobacterales</taxon>
        <taxon>Desulfobacteraceae</taxon>
        <taxon>Desulfocicer</taxon>
    </lineage>
</organism>
<dbReference type="InterPro" id="IPR005628">
    <property type="entry name" value="GspK"/>
</dbReference>
<keyword evidence="7" id="KW-0653">Protein transport</keyword>
<evidence type="ECO:0000256" key="4">
    <source>
        <dbReference type="ARBA" id="ARBA00022475"/>
    </source>
</evidence>
<evidence type="ECO:0000256" key="6">
    <source>
        <dbReference type="ARBA" id="ARBA00022692"/>
    </source>
</evidence>
<accession>A0A1W1ZFJ3</accession>
<name>A0A1W1ZFJ3_9BACT</name>
<evidence type="ECO:0000313" key="12">
    <source>
        <dbReference type="Proteomes" id="UP000192418"/>
    </source>
</evidence>
<sequence length="381" mass="41737">MMRNPMKNNRGVALFMTLALISVLTAAALEVGRRAGKAASRSTAALELFQARQTAWSGIQLAMAILAADAEKNEIDSLQEDWASPEKLAMAVAALEIPRGSLNLSITDELGKIQVNALLDAYPGNAFNENQRQLWERMLGLIISGDKSRDDRDPAEIINALKDWLDSGDDDAVTGISGAETDYYESLDPPVFCTNGPLTTLDELYFVKGVSDNFLEWGKADMASGLVDNDDLSMTPSGTDVQIGQFFSIHGMAGTRKKKGRFSFSGLININTAGEEVLSFMLPTGMEDEASALVAFRLEQEPDSERFINALDKGWYEQVIQLSEKEKKAFESIITYSSHLFGATAVADLNGRMVTLTGIIKREKQEKTGAWSCRLLELLTK</sequence>
<keyword evidence="12" id="KW-1185">Reference proteome</keyword>
<dbReference type="AlphaFoldDB" id="A0A1W1ZFJ3"/>
<evidence type="ECO:0000256" key="8">
    <source>
        <dbReference type="ARBA" id="ARBA00022989"/>
    </source>
</evidence>
<protein>
    <submittedName>
        <fullName evidence="11">General secretion pathway protein K</fullName>
    </submittedName>
</protein>
<evidence type="ECO:0000256" key="1">
    <source>
        <dbReference type="ARBA" id="ARBA00004533"/>
    </source>
</evidence>
<keyword evidence="9" id="KW-0472">Membrane</keyword>
<keyword evidence="3" id="KW-0813">Transport</keyword>
<proteinExistence type="inferred from homology"/>
<keyword evidence="8" id="KW-1133">Transmembrane helix</keyword>
<evidence type="ECO:0000313" key="11">
    <source>
        <dbReference type="EMBL" id="SMC47184.1"/>
    </source>
</evidence>
<dbReference type="SUPFAM" id="SSF158544">
    <property type="entry name" value="GspK insert domain-like"/>
    <property type="match status" value="1"/>
</dbReference>
<evidence type="ECO:0000259" key="10">
    <source>
        <dbReference type="Pfam" id="PF21687"/>
    </source>
</evidence>
<dbReference type="GO" id="GO:0005886">
    <property type="term" value="C:plasma membrane"/>
    <property type="evidence" value="ECO:0007669"/>
    <property type="project" value="UniProtKB-SubCell"/>
</dbReference>
<keyword evidence="5" id="KW-0997">Cell inner membrane</keyword>
<dbReference type="InterPro" id="IPR038072">
    <property type="entry name" value="GspK_central_sf"/>
</dbReference>
<dbReference type="InterPro" id="IPR049031">
    <property type="entry name" value="T2SSK_SAM-like_1st"/>
</dbReference>
<evidence type="ECO:0000256" key="3">
    <source>
        <dbReference type="ARBA" id="ARBA00022448"/>
    </source>
</evidence>
<dbReference type="PANTHER" id="PTHR38831">
    <property type="entry name" value="TYPE II SECRETION SYSTEM PROTEIN K"/>
    <property type="match status" value="1"/>
</dbReference>
<evidence type="ECO:0000256" key="5">
    <source>
        <dbReference type="ARBA" id="ARBA00022519"/>
    </source>
</evidence>
<keyword evidence="4" id="KW-1003">Cell membrane</keyword>
<gene>
    <name evidence="11" type="ORF">SAMN02746065_102258</name>
</gene>
<dbReference type="Proteomes" id="UP000192418">
    <property type="component" value="Unassembled WGS sequence"/>
</dbReference>
<evidence type="ECO:0000256" key="7">
    <source>
        <dbReference type="ARBA" id="ARBA00022927"/>
    </source>
</evidence>
<dbReference type="STRING" id="1121400.SAMN02746065_102258"/>